<organism evidence="2 4">
    <name type="scientific">Corynebacterium glucuronolyticum</name>
    <dbReference type="NCBI Taxonomy" id="39791"/>
    <lineage>
        <taxon>Bacteria</taxon>
        <taxon>Bacillati</taxon>
        <taxon>Actinomycetota</taxon>
        <taxon>Actinomycetes</taxon>
        <taxon>Mycobacteriales</taxon>
        <taxon>Corynebacteriaceae</taxon>
        <taxon>Corynebacterium</taxon>
    </lineage>
</organism>
<accession>A0A7T4EGJ6</accession>
<reference evidence="2 4" key="1">
    <citation type="submission" date="2020-12" db="EMBL/GenBank/DDBJ databases">
        <title>FDA dAtabase for Regulatory Grade micrObial Sequences (FDA-ARGOS): Supporting development and validation of Infectious Disease Dx tests.</title>
        <authorList>
            <person name="Sproer C."/>
            <person name="Gronow S."/>
            <person name="Severitt S."/>
            <person name="Schroder I."/>
            <person name="Tallon L."/>
            <person name="Sadzewicz L."/>
            <person name="Zhao X."/>
            <person name="Boylan J."/>
            <person name="Ott S."/>
            <person name="Bowen H."/>
            <person name="Vavikolanu K."/>
            <person name="Mehta A."/>
            <person name="Aluvathingal J."/>
            <person name="Nadendla S."/>
            <person name="Lowell S."/>
            <person name="Myers T."/>
            <person name="Yan Y."/>
            <person name="Sichtig H."/>
        </authorList>
    </citation>
    <scope>NUCLEOTIDE SEQUENCE [LARGE SCALE GENOMIC DNA]</scope>
    <source>
        <strain evidence="2 4">FDAARGOS_1053</strain>
        <strain evidence="3">FDAARGOS_1191</strain>
    </source>
</reference>
<feature type="transmembrane region" description="Helical" evidence="1">
    <location>
        <begin position="77"/>
        <end position="104"/>
    </location>
</feature>
<dbReference type="Proteomes" id="UP000596145">
    <property type="component" value="Chromosome"/>
</dbReference>
<dbReference type="Proteomes" id="UP000617681">
    <property type="component" value="Chromosome"/>
</dbReference>
<evidence type="ECO:0000313" key="3">
    <source>
        <dbReference type="EMBL" id="QRP70476.1"/>
    </source>
</evidence>
<dbReference type="AlphaFoldDB" id="A0A7T4EGJ6"/>
<evidence type="ECO:0000313" key="4">
    <source>
        <dbReference type="Proteomes" id="UP000596145"/>
    </source>
</evidence>
<name>A0A7T4EGJ6_9CORY</name>
<keyword evidence="1" id="KW-1133">Transmembrane helix</keyword>
<evidence type="ECO:0000313" key="2">
    <source>
        <dbReference type="EMBL" id="QQB46990.1"/>
    </source>
</evidence>
<dbReference type="EMBL" id="CP069534">
    <property type="protein sequence ID" value="QRP70476.1"/>
    <property type="molecule type" value="Genomic_DNA"/>
</dbReference>
<feature type="transmembrane region" description="Helical" evidence="1">
    <location>
        <begin position="9"/>
        <end position="27"/>
    </location>
</feature>
<sequence>MKEVGMWRWIWLIGWSVVIVAIGWQVIVEAEHYAFVKGAVVAVVFAFYAVTLARWLPRRQDTAALFKGTFTPFACSYVLLAVTGGGWVGLALSVFLCLVIYGAFVADGRFQNWLTENER</sequence>
<evidence type="ECO:0000256" key="1">
    <source>
        <dbReference type="SAM" id="Phobius"/>
    </source>
</evidence>
<dbReference type="EMBL" id="CP066007">
    <property type="protein sequence ID" value="QQB46990.1"/>
    <property type="molecule type" value="Genomic_DNA"/>
</dbReference>
<dbReference type="RefSeq" id="WP_005388231.1">
    <property type="nucleotide sequence ID" value="NZ_CP069534.1"/>
</dbReference>
<gene>
    <name evidence="2" type="ORF">I6I10_03485</name>
    <name evidence="3" type="ORF">I6J21_12150</name>
</gene>
<proteinExistence type="predicted"/>
<keyword evidence="1" id="KW-0472">Membrane</keyword>
<feature type="transmembrane region" description="Helical" evidence="1">
    <location>
        <begin position="33"/>
        <end position="56"/>
    </location>
</feature>
<keyword evidence="1" id="KW-0812">Transmembrane</keyword>
<protein>
    <submittedName>
        <fullName evidence="2">Uncharacterized protein</fullName>
    </submittedName>
</protein>